<keyword evidence="2" id="KW-1185">Reference proteome</keyword>
<protein>
    <submittedName>
        <fullName evidence="1">Uncharacterized protein</fullName>
    </submittedName>
</protein>
<reference evidence="2" key="1">
    <citation type="submission" date="2016-10" db="EMBL/GenBank/DDBJ databases">
        <authorList>
            <person name="Varghese N."/>
            <person name="Submissions S."/>
        </authorList>
    </citation>
    <scope>NUCLEOTIDE SEQUENCE [LARGE SCALE GENOMIC DNA]</scope>
    <source>
        <strain evidence="2">DSM 25811 / CCM 8410 / LMG 26954 / E90</strain>
    </source>
</reference>
<evidence type="ECO:0000313" key="1">
    <source>
        <dbReference type="EMBL" id="SDE30941.1"/>
    </source>
</evidence>
<evidence type="ECO:0000313" key="2">
    <source>
        <dbReference type="Proteomes" id="UP000198757"/>
    </source>
</evidence>
<dbReference type="Proteomes" id="UP000198757">
    <property type="component" value="Unassembled WGS sequence"/>
</dbReference>
<gene>
    <name evidence="1" type="ORF">SAMN04487894_1346</name>
</gene>
<accession>A0A1G7BUY5</accession>
<sequence length="41" mass="4895">MLPVQCFLKKDSNLMSPLYNVFVDIQNPYPRLFYFYISDSS</sequence>
<name>A0A1G7BUY5_NIADE</name>
<proteinExistence type="predicted"/>
<dbReference type="EMBL" id="FMZO01000034">
    <property type="protein sequence ID" value="SDE30941.1"/>
    <property type="molecule type" value="Genomic_DNA"/>
</dbReference>
<dbReference type="STRING" id="1285928.SAMN04487894_1346"/>
<organism evidence="1 2">
    <name type="scientific">Niabella drilacis (strain DSM 25811 / CCM 8410 / CCUG 62505 / LMG 26954 / E90)</name>
    <dbReference type="NCBI Taxonomy" id="1285928"/>
    <lineage>
        <taxon>Bacteria</taxon>
        <taxon>Pseudomonadati</taxon>
        <taxon>Bacteroidota</taxon>
        <taxon>Chitinophagia</taxon>
        <taxon>Chitinophagales</taxon>
        <taxon>Chitinophagaceae</taxon>
        <taxon>Niabella</taxon>
    </lineage>
</organism>
<dbReference type="AlphaFoldDB" id="A0A1G7BUY5"/>